<feature type="transmembrane region" description="Helical" evidence="6">
    <location>
        <begin position="47"/>
        <end position="69"/>
    </location>
</feature>
<evidence type="ECO:0000259" key="7">
    <source>
        <dbReference type="PROSITE" id="PS50850"/>
    </source>
</evidence>
<feature type="transmembrane region" description="Helical" evidence="6">
    <location>
        <begin position="228"/>
        <end position="250"/>
    </location>
</feature>
<evidence type="ECO:0000256" key="2">
    <source>
        <dbReference type="ARBA" id="ARBA00022692"/>
    </source>
</evidence>
<dbReference type="SUPFAM" id="SSF103473">
    <property type="entry name" value="MFS general substrate transporter"/>
    <property type="match status" value="1"/>
</dbReference>
<proteinExistence type="predicted"/>
<dbReference type="InterPro" id="IPR050382">
    <property type="entry name" value="MFS_Na/Anion_cotransporter"/>
</dbReference>
<dbReference type="InterPro" id="IPR020846">
    <property type="entry name" value="MFS_dom"/>
</dbReference>
<feature type="transmembrane region" description="Helical" evidence="6">
    <location>
        <begin position="164"/>
        <end position="184"/>
    </location>
</feature>
<dbReference type="GO" id="GO:0022857">
    <property type="term" value="F:transmembrane transporter activity"/>
    <property type="evidence" value="ECO:0007669"/>
    <property type="project" value="InterPro"/>
</dbReference>
<dbReference type="PANTHER" id="PTHR11662:SF399">
    <property type="entry name" value="FI19708P1-RELATED"/>
    <property type="match status" value="1"/>
</dbReference>
<feature type="domain" description="Major facilitator superfamily (MFS) profile" evidence="7">
    <location>
        <begin position="10"/>
        <end position="417"/>
    </location>
</feature>
<accession>B1G6A3</accession>
<name>B1G6A3_PARG4</name>
<reference evidence="8 9" key="1">
    <citation type="submission" date="2008-03" db="EMBL/GenBank/DDBJ databases">
        <title>Sequencing of the draft genome and assembly of Burkholderia graminis C4D1M.</title>
        <authorList>
            <consortium name="US DOE Joint Genome Institute (JGI-PGF)"/>
            <person name="Copeland A."/>
            <person name="Lucas S."/>
            <person name="Lapidus A."/>
            <person name="Glavina del Rio T."/>
            <person name="Dalin E."/>
            <person name="Tice H."/>
            <person name="Bruce D."/>
            <person name="Goodwin L."/>
            <person name="Pitluck S."/>
            <person name="Larimer F."/>
            <person name="Land M.L."/>
            <person name="Hauser L."/>
            <person name="Tiedje J."/>
            <person name="Richardson P."/>
        </authorList>
    </citation>
    <scope>NUCLEOTIDE SEQUENCE [LARGE SCALE GENOMIC DNA]</scope>
    <source>
        <strain evidence="9">ATCC 700544 / DSM 17151 / LMG 18924 / NCIMB 13744 / C4D1M</strain>
    </source>
</reference>
<feature type="compositionally biased region" description="Basic and acidic residues" evidence="5">
    <location>
        <begin position="196"/>
        <end position="205"/>
    </location>
</feature>
<feature type="transmembrane region" description="Helical" evidence="6">
    <location>
        <begin position="270"/>
        <end position="291"/>
    </location>
</feature>
<evidence type="ECO:0000256" key="4">
    <source>
        <dbReference type="ARBA" id="ARBA00023136"/>
    </source>
</evidence>
<dbReference type="PROSITE" id="PS50850">
    <property type="entry name" value="MFS"/>
    <property type="match status" value="1"/>
</dbReference>
<gene>
    <name evidence="8" type="ORF">BgramDRAFT_4862</name>
</gene>
<organism evidence="8 9">
    <name type="scientific">Paraburkholderia graminis (strain ATCC 700544 / DSM 17151 / LMG 18924 / NCIMB 13744 / C4D1M)</name>
    <dbReference type="NCBI Taxonomy" id="396598"/>
    <lineage>
        <taxon>Bacteria</taxon>
        <taxon>Pseudomonadati</taxon>
        <taxon>Pseudomonadota</taxon>
        <taxon>Betaproteobacteria</taxon>
        <taxon>Burkholderiales</taxon>
        <taxon>Burkholderiaceae</taxon>
        <taxon>Paraburkholderia</taxon>
    </lineage>
</organism>
<dbReference type="Gene3D" id="1.20.1250.20">
    <property type="entry name" value="MFS general substrate transporter like domains"/>
    <property type="match status" value="2"/>
</dbReference>
<dbReference type="InterPro" id="IPR011701">
    <property type="entry name" value="MFS"/>
</dbReference>
<dbReference type="CDD" id="cd17319">
    <property type="entry name" value="MFS_ExuT_GudP_like"/>
    <property type="match status" value="1"/>
</dbReference>
<feature type="transmembrane region" description="Helical" evidence="6">
    <location>
        <begin position="329"/>
        <end position="350"/>
    </location>
</feature>
<evidence type="ECO:0000313" key="9">
    <source>
        <dbReference type="Proteomes" id="UP000005045"/>
    </source>
</evidence>
<feature type="region of interest" description="Disordered" evidence="5">
    <location>
        <begin position="196"/>
        <end position="215"/>
    </location>
</feature>
<keyword evidence="3 6" id="KW-1133">Transmembrane helix</keyword>
<keyword evidence="2 6" id="KW-0812">Transmembrane</keyword>
<evidence type="ECO:0000256" key="5">
    <source>
        <dbReference type="SAM" id="MobiDB-lite"/>
    </source>
</evidence>
<comment type="caution">
    <text evidence="8">The sequence shown here is derived from an EMBL/GenBank/DDBJ whole genome shotgun (WGS) entry which is preliminary data.</text>
</comment>
<dbReference type="Proteomes" id="UP000005045">
    <property type="component" value="Unassembled WGS sequence"/>
</dbReference>
<evidence type="ECO:0000313" key="8">
    <source>
        <dbReference type="EMBL" id="EDT08440.1"/>
    </source>
</evidence>
<dbReference type="PANTHER" id="PTHR11662">
    <property type="entry name" value="SOLUTE CARRIER FAMILY 17"/>
    <property type="match status" value="1"/>
</dbReference>
<feature type="transmembrane region" description="Helical" evidence="6">
    <location>
        <begin position="391"/>
        <end position="413"/>
    </location>
</feature>
<keyword evidence="4 6" id="KW-0472">Membrane</keyword>
<feature type="transmembrane region" description="Helical" evidence="6">
    <location>
        <begin position="303"/>
        <end position="323"/>
    </location>
</feature>
<keyword evidence="9" id="KW-1185">Reference proteome</keyword>
<dbReference type="Pfam" id="PF07690">
    <property type="entry name" value="MFS_1"/>
    <property type="match status" value="2"/>
</dbReference>
<dbReference type="GO" id="GO:0016020">
    <property type="term" value="C:membrane"/>
    <property type="evidence" value="ECO:0007669"/>
    <property type="project" value="UniProtKB-SubCell"/>
</dbReference>
<dbReference type="OrthoDB" id="8596007at2"/>
<dbReference type="AlphaFoldDB" id="B1G6A3"/>
<sequence length="433" mass="45968">MQLRSLRWFIVLMLFLAGAISYLDRAALSVAAPLIAKDLQLTPAELGIVFSVFFVGYSLFCFVGGYAADRFGAKRVLVASMSLWSVFCGLTAGVVGMGSLIVVRVIFGAGEGPYATCTNKMISGWFERNKQASAVGYANAGQQFGGAIAGPIVGMLALSVGWRVSFVVIAALGLVWVALWALLVTDRPQENRWLDAKPAHHRDDTPVESASVTEDDGRPLGAWLRSPSILATAFAFFGYAYILYFFLSWFPSYLTMERHLSLQSMSFVNVIPWACGAVGIALGGVISDLIYRATGRAVLSRKIVIVTSLVVSAVCVALAGRVATLPLAVALMAVTVFFMNLTLGAYWGIILDTVPHTRMGSVGGFMHLIANTAGILAPAATGFLVQATSVFASAFMLSGAIALLGALAVAVFVRAPRAPADQSLTLEIATSTR</sequence>
<evidence type="ECO:0000256" key="1">
    <source>
        <dbReference type="ARBA" id="ARBA00004141"/>
    </source>
</evidence>
<protein>
    <submittedName>
        <fullName evidence="8">Major facilitator superfamily MFS_1</fullName>
    </submittedName>
</protein>
<comment type="subcellular location">
    <subcellularLocation>
        <location evidence="1">Membrane</location>
        <topology evidence="1">Multi-pass membrane protein</topology>
    </subcellularLocation>
</comment>
<feature type="transmembrane region" description="Helical" evidence="6">
    <location>
        <begin position="81"/>
        <end position="107"/>
    </location>
</feature>
<dbReference type="EMBL" id="ABLD01000018">
    <property type="protein sequence ID" value="EDT08440.1"/>
    <property type="molecule type" value="Genomic_DNA"/>
</dbReference>
<evidence type="ECO:0000256" key="6">
    <source>
        <dbReference type="SAM" id="Phobius"/>
    </source>
</evidence>
<dbReference type="InterPro" id="IPR036259">
    <property type="entry name" value="MFS_trans_sf"/>
</dbReference>
<dbReference type="RefSeq" id="WP_006051434.1">
    <property type="nucleotide sequence ID" value="NZ_ABLD01000018.1"/>
</dbReference>
<evidence type="ECO:0000256" key="3">
    <source>
        <dbReference type="ARBA" id="ARBA00022989"/>
    </source>
</evidence>
<feature type="transmembrane region" description="Helical" evidence="6">
    <location>
        <begin position="362"/>
        <end position="385"/>
    </location>
</feature>